<dbReference type="Gene3D" id="3.30.565.10">
    <property type="entry name" value="Histidine kinase-like ATPase, C-terminal domain"/>
    <property type="match status" value="1"/>
</dbReference>
<feature type="transmembrane region" description="Helical" evidence="4">
    <location>
        <begin position="71"/>
        <end position="104"/>
    </location>
</feature>
<dbReference type="InterPro" id="IPR050482">
    <property type="entry name" value="Sensor_HK_TwoCompSys"/>
</dbReference>
<dbReference type="PANTHER" id="PTHR24421">
    <property type="entry name" value="NITRATE/NITRITE SENSOR PROTEIN NARX-RELATED"/>
    <property type="match status" value="1"/>
</dbReference>
<evidence type="ECO:0000256" key="2">
    <source>
        <dbReference type="ARBA" id="ARBA00022777"/>
    </source>
</evidence>
<proteinExistence type="predicted"/>
<dbReference type="PANTHER" id="PTHR24421:SF59">
    <property type="entry name" value="OXYGEN SENSOR HISTIDINE KINASE NREB"/>
    <property type="match status" value="1"/>
</dbReference>
<dbReference type="Gene3D" id="1.20.5.1930">
    <property type="match status" value="1"/>
</dbReference>
<dbReference type="InterPro" id="IPR036890">
    <property type="entry name" value="HATPase_C_sf"/>
</dbReference>
<reference evidence="7" key="1">
    <citation type="submission" date="2020-12" db="EMBL/GenBank/DDBJ databases">
        <title>Prauserella sp. ASG 168, a novel actinomycete isolated from cave rock.</title>
        <authorList>
            <person name="Suriyachadkun C."/>
        </authorList>
    </citation>
    <scope>NUCLEOTIDE SEQUENCE</scope>
    <source>
        <strain evidence="7">ASG 168</strain>
    </source>
</reference>
<sequence>MSESRLEIWTAATLFAVCLLVAVPAVSAQLGDGAAAEGPAWLWWACYLGFLAVVVLIFVDWKPGLRRPEWLLTTLALCAAGAVLLAPRTGFTPVLLVFVTAFAATLAARWFTVAMLVVNSAIVALAAMLVNAPVSEVTLSALIYASLQACAVWAVWTQRRAAETGERLAVANTELRAATALLAESSRETERLRISRELHDVIGHQLTALVLELEVASHHEGDGAKEHVLRARGLAKELLGDVRTAVGELRSRPARLCETITEMVTDLPRPRVHVTVAEDLEPSGEYTIALIRCAQEAVTNAIRHSGAENLWLRIERTPAGEITLSAEDDGRGAELLRAGNGLTGVRERIEQLGGRVSFESRPGFRIDATVPAP</sequence>
<keyword evidence="8" id="KW-1185">Reference proteome</keyword>
<organism evidence="7 8">
    <name type="scientific">Prauserella cavernicola</name>
    <dbReference type="NCBI Taxonomy" id="2800127"/>
    <lineage>
        <taxon>Bacteria</taxon>
        <taxon>Bacillati</taxon>
        <taxon>Actinomycetota</taxon>
        <taxon>Actinomycetes</taxon>
        <taxon>Pseudonocardiales</taxon>
        <taxon>Pseudonocardiaceae</taxon>
        <taxon>Prauserella</taxon>
    </lineage>
</organism>
<dbReference type="InterPro" id="IPR011712">
    <property type="entry name" value="Sig_transdc_His_kin_sub3_dim/P"/>
</dbReference>
<feature type="domain" description="Histidine kinase/HSP90-like ATPase" evidence="5">
    <location>
        <begin position="288"/>
        <end position="372"/>
    </location>
</feature>
<dbReference type="GO" id="GO:0046983">
    <property type="term" value="F:protein dimerization activity"/>
    <property type="evidence" value="ECO:0007669"/>
    <property type="project" value="InterPro"/>
</dbReference>
<dbReference type="GO" id="GO:0000155">
    <property type="term" value="F:phosphorelay sensor kinase activity"/>
    <property type="evidence" value="ECO:0007669"/>
    <property type="project" value="InterPro"/>
</dbReference>
<dbReference type="Pfam" id="PF02518">
    <property type="entry name" value="HATPase_c"/>
    <property type="match status" value="1"/>
</dbReference>
<keyword evidence="1" id="KW-0808">Transferase</keyword>
<keyword evidence="3" id="KW-0902">Two-component regulatory system</keyword>
<evidence type="ECO:0000259" key="6">
    <source>
        <dbReference type="Pfam" id="PF07730"/>
    </source>
</evidence>
<dbReference type="RefSeq" id="WP_200314561.1">
    <property type="nucleotide sequence ID" value="NZ_JAENJH010000001.1"/>
</dbReference>
<feature type="transmembrane region" description="Helical" evidence="4">
    <location>
        <begin position="110"/>
        <end position="130"/>
    </location>
</feature>
<dbReference type="InterPro" id="IPR003594">
    <property type="entry name" value="HATPase_dom"/>
</dbReference>
<gene>
    <name evidence="7" type="ORF">JHE00_03265</name>
</gene>
<evidence type="ECO:0000256" key="4">
    <source>
        <dbReference type="SAM" id="Phobius"/>
    </source>
</evidence>
<keyword evidence="2 7" id="KW-0418">Kinase</keyword>
<name>A0A934QNQ7_9PSEU</name>
<protein>
    <submittedName>
        <fullName evidence="7">Sensor histidine kinase</fullName>
    </submittedName>
</protein>
<evidence type="ECO:0000256" key="3">
    <source>
        <dbReference type="ARBA" id="ARBA00023012"/>
    </source>
</evidence>
<dbReference type="SUPFAM" id="SSF55874">
    <property type="entry name" value="ATPase domain of HSP90 chaperone/DNA topoisomerase II/histidine kinase"/>
    <property type="match status" value="1"/>
</dbReference>
<keyword evidence="4" id="KW-0472">Membrane</keyword>
<keyword evidence="4" id="KW-0812">Transmembrane</keyword>
<dbReference type="GO" id="GO:0016020">
    <property type="term" value="C:membrane"/>
    <property type="evidence" value="ECO:0007669"/>
    <property type="project" value="InterPro"/>
</dbReference>
<dbReference type="EMBL" id="JAENJH010000001">
    <property type="protein sequence ID" value="MBK1783332.1"/>
    <property type="molecule type" value="Genomic_DNA"/>
</dbReference>
<dbReference type="AlphaFoldDB" id="A0A934QNQ7"/>
<accession>A0A934QNQ7</accession>
<dbReference type="CDD" id="cd16917">
    <property type="entry name" value="HATPase_UhpB-NarQ-NarX-like"/>
    <property type="match status" value="1"/>
</dbReference>
<evidence type="ECO:0000313" key="7">
    <source>
        <dbReference type="EMBL" id="MBK1783332.1"/>
    </source>
</evidence>
<feature type="domain" description="Signal transduction histidine kinase subgroup 3 dimerisation and phosphoacceptor" evidence="6">
    <location>
        <begin position="190"/>
        <end position="252"/>
    </location>
</feature>
<evidence type="ECO:0000313" key="8">
    <source>
        <dbReference type="Proteomes" id="UP000635245"/>
    </source>
</evidence>
<evidence type="ECO:0000256" key="1">
    <source>
        <dbReference type="ARBA" id="ARBA00022679"/>
    </source>
</evidence>
<dbReference type="Pfam" id="PF07730">
    <property type="entry name" value="HisKA_3"/>
    <property type="match status" value="1"/>
</dbReference>
<feature type="transmembrane region" description="Helical" evidence="4">
    <location>
        <begin position="137"/>
        <end position="156"/>
    </location>
</feature>
<keyword evidence="4" id="KW-1133">Transmembrane helix</keyword>
<feature type="transmembrane region" description="Helical" evidence="4">
    <location>
        <begin position="41"/>
        <end position="59"/>
    </location>
</feature>
<comment type="caution">
    <text evidence="7">The sequence shown here is derived from an EMBL/GenBank/DDBJ whole genome shotgun (WGS) entry which is preliminary data.</text>
</comment>
<evidence type="ECO:0000259" key="5">
    <source>
        <dbReference type="Pfam" id="PF02518"/>
    </source>
</evidence>
<dbReference type="Proteomes" id="UP000635245">
    <property type="component" value="Unassembled WGS sequence"/>
</dbReference>